<accession>A0AAX0QAM2</accession>
<proteinExistence type="predicted"/>
<dbReference type="AlphaFoldDB" id="A0AAX0QAM2"/>
<dbReference type="InterPro" id="IPR002577">
    <property type="entry name" value="HTH_HxlR"/>
</dbReference>
<keyword evidence="2" id="KW-0238">DNA-binding</keyword>
<sequence>MEKLEKSDHTTVCFCPMHGILDTISKKWALMIIAVIGNSGCAGFNELKRELGNVSSKTLSVTLRDLEERNLIDRRILDTSPPAVRYYLTVTGWELRELLIPLLTWVIKNGGHAEEGCPIHIHMEPKPAEQKKAEGFVLEE</sequence>
<dbReference type="PROSITE" id="PS51118">
    <property type="entry name" value="HTH_HXLR"/>
    <property type="match status" value="1"/>
</dbReference>
<dbReference type="PANTHER" id="PTHR33204:SF18">
    <property type="entry name" value="TRANSCRIPTIONAL REGULATORY PROTEIN"/>
    <property type="match status" value="1"/>
</dbReference>
<dbReference type="EMBL" id="LMVO01000001">
    <property type="protein sequence ID" value="PAV10185.1"/>
    <property type="molecule type" value="Genomic_DNA"/>
</dbReference>
<organism evidence="5 6">
    <name type="scientific">Methanocorpusculum parvum</name>
    <dbReference type="NCBI Taxonomy" id="2193"/>
    <lineage>
        <taxon>Archaea</taxon>
        <taxon>Methanobacteriati</taxon>
        <taxon>Methanobacteriota</taxon>
        <taxon>Stenosarchaea group</taxon>
        <taxon>Methanomicrobia</taxon>
        <taxon>Methanomicrobiales</taxon>
        <taxon>Methanocorpusculaceae</taxon>
        <taxon>Methanocorpusculum</taxon>
    </lineage>
</organism>
<protein>
    <submittedName>
        <fullName evidence="5">HxlR family transcriptional regulator</fullName>
    </submittedName>
</protein>
<name>A0AAX0QAM2_9EURY</name>
<comment type="caution">
    <text evidence="5">The sequence shown here is derived from an EMBL/GenBank/DDBJ whole genome shotgun (WGS) entry which is preliminary data.</text>
</comment>
<evidence type="ECO:0000259" key="4">
    <source>
        <dbReference type="PROSITE" id="PS51118"/>
    </source>
</evidence>
<keyword evidence="6" id="KW-1185">Reference proteome</keyword>
<feature type="domain" description="HTH hxlR-type" evidence="4">
    <location>
        <begin position="15"/>
        <end position="114"/>
    </location>
</feature>
<evidence type="ECO:0000256" key="2">
    <source>
        <dbReference type="ARBA" id="ARBA00023125"/>
    </source>
</evidence>
<dbReference type="InterPro" id="IPR036388">
    <property type="entry name" value="WH-like_DNA-bd_sf"/>
</dbReference>
<reference evidence="5 6" key="1">
    <citation type="journal article" date="2017" name="BMC Genomics">
        <title>Genomic analysis of methanogenic archaea reveals a shift towards energy conservation.</title>
        <authorList>
            <person name="Gilmore S.P."/>
            <person name="Henske J.K."/>
            <person name="Sexton J.A."/>
            <person name="Solomon K.V."/>
            <person name="Seppala S."/>
            <person name="Yoo J.I."/>
            <person name="Huyett L.M."/>
            <person name="Pressman A."/>
            <person name="Cogan J.Z."/>
            <person name="Kivenson V."/>
            <person name="Peng X."/>
            <person name="Tan Y."/>
            <person name="Valentine D.L."/>
            <person name="O'Malley M.A."/>
        </authorList>
    </citation>
    <scope>NUCLEOTIDE SEQUENCE [LARGE SCALE GENOMIC DNA]</scope>
    <source>
        <strain evidence="5 6">XII</strain>
    </source>
</reference>
<evidence type="ECO:0000256" key="1">
    <source>
        <dbReference type="ARBA" id="ARBA00023015"/>
    </source>
</evidence>
<evidence type="ECO:0000313" key="6">
    <source>
        <dbReference type="Proteomes" id="UP000243820"/>
    </source>
</evidence>
<dbReference type="Pfam" id="PF01638">
    <property type="entry name" value="HxlR"/>
    <property type="match status" value="1"/>
</dbReference>
<evidence type="ECO:0000256" key="3">
    <source>
        <dbReference type="ARBA" id="ARBA00023163"/>
    </source>
</evidence>
<keyword evidence="3" id="KW-0804">Transcription</keyword>
<dbReference type="Proteomes" id="UP000243820">
    <property type="component" value="Unassembled WGS sequence"/>
</dbReference>
<dbReference type="SUPFAM" id="SSF46785">
    <property type="entry name" value="Winged helix' DNA-binding domain"/>
    <property type="match status" value="1"/>
</dbReference>
<gene>
    <name evidence="5" type="ORF">ASJ83_06950</name>
</gene>
<dbReference type="Gene3D" id="1.10.10.10">
    <property type="entry name" value="Winged helix-like DNA-binding domain superfamily/Winged helix DNA-binding domain"/>
    <property type="match status" value="1"/>
</dbReference>
<keyword evidence="1" id="KW-0805">Transcription regulation</keyword>
<evidence type="ECO:0000313" key="5">
    <source>
        <dbReference type="EMBL" id="PAV10185.1"/>
    </source>
</evidence>
<dbReference type="InterPro" id="IPR036390">
    <property type="entry name" value="WH_DNA-bd_sf"/>
</dbReference>
<dbReference type="PANTHER" id="PTHR33204">
    <property type="entry name" value="TRANSCRIPTIONAL REGULATOR, MARR FAMILY"/>
    <property type="match status" value="1"/>
</dbReference>
<dbReference type="GO" id="GO:0003677">
    <property type="term" value="F:DNA binding"/>
    <property type="evidence" value="ECO:0007669"/>
    <property type="project" value="UniProtKB-KW"/>
</dbReference>